<evidence type="ECO:0000256" key="1">
    <source>
        <dbReference type="ARBA" id="ARBA00004477"/>
    </source>
</evidence>
<accession>A0A2K3P7B5</accession>
<evidence type="ECO:0000256" key="5">
    <source>
        <dbReference type="ARBA" id="ARBA00023136"/>
    </source>
</evidence>
<keyword evidence="4" id="KW-1133">Transmembrane helix</keyword>
<comment type="subcellular location">
    <subcellularLocation>
        <location evidence="1 6">Endoplasmic reticulum membrane</location>
        <topology evidence="1 6">Multi-pass membrane protein</topology>
    </subcellularLocation>
</comment>
<sequence length="435" mass="48253">MDSSSSPLPIITTVKPIQNPLPLTPIESPSPSPSPSPLKKSRTRLSDRLEMATDESPEPSAVKRRGRTRTTQINNARKPRKPRSSEAEIREENNKDAVAVTGLIEEIGKPRKRKGRPKKEKPNLVQPSISSPRIEEENGVDFDRIGQLVSDLVMWKDVSKSTFWFGIGSLCLLSSCFSQGFNFSIVSAVSQLAILILGVSFLSNSISQSETVEEKCYVKLKEDDVLRLARLILPALNFAISKTRVLFSGEPSMTLKVIPFLLLGAEFGHLITIRRLCAIGFFVSFTVPKLYSCYTSQIDKRAEGLKLLLLDTWCACTHKKKVMAFILLTFWNLSSIKTRIFTAFMLLVLFRYLKQHVVQQLQDGEAQVGGEKEQQKESVVAAETEEKETQLALVACNFLGKFGTGIGKRTNSFSSSSSFSADGPPRHLNAASQPL</sequence>
<dbReference type="PANTHER" id="PTHR46626:SF3">
    <property type="entry name" value="RETICULON-LIKE PROTEIN"/>
    <property type="match status" value="1"/>
</dbReference>
<feature type="domain" description="Reticulon" evidence="8">
    <location>
        <begin position="149"/>
        <end position="305"/>
    </location>
</feature>
<reference evidence="9 10" key="2">
    <citation type="journal article" date="2017" name="Front. Plant Sci.">
        <title>Gene Classification and Mining of Molecular Markers Useful in Red Clover (Trifolium pratense) Breeding.</title>
        <authorList>
            <person name="Istvanek J."/>
            <person name="Dluhosova J."/>
            <person name="Dluhos P."/>
            <person name="Patkova L."/>
            <person name="Nedelnik J."/>
            <person name="Repkova J."/>
        </authorList>
    </citation>
    <scope>NUCLEOTIDE SEQUENCE [LARGE SCALE GENOMIC DNA]</scope>
    <source>
        <strain evidence="10">cv. Tatra</strain>
        <tissue evidence="9">Young leaves</tissue>
    </source>
</reference>
<feature type="compositionally biased region" description="Basic residues" evidence="7">
    <location>
        <begin position="110"/>
        <end position="119"/>
    </location>
</feature>
<evidence type="ECO:0000256" key="4">
    <source>
        <dbReference type="ARBA" id="ARBA00022989"/>
    </source>
</evidence>
<evidence type="ECO:0000256" key="6">
    <source>
        <dbReference type="RuleBase" id="RU363132"/>
    </source>
</evidence>
<evidence type="ECO:0000256" key="3">
    <source>
        <dbReference type="ARBA" id="ARBA00022824"/>
    </source>
</evidence>
<dbReference type="EMBL" id="ASHM01004357">
    <property type="protein sequence ID" value="PNY11173.1"/>
    <property type="molecule type" value="Genomic_DNA"/>
</dbReference>
<dbReference type="PANTHER" id="PTHR46626">
    <property type="entry name" value="RETICULON-LIKE PROTEIN B17"/>
    <property type="match status" value="1"/>
</dbReference>
<gene>
    <name evidence="9" type="ORF">L195_g007776</name>
</gene>
<evidence type="ECO:0000313" key="10">
    <source>
        <dbReference type="Proteomes" id="UP000236291"/>
    </source>
</evidence>
<evidence type="ECO:0000256" key="2">
    <source>
        <dbReference type="ARBA" id="ARBA00022692"/>
    </source>
</evidence>
<keyword evidence="3 6" id="KW-0256">Endoplasmic reticulum</keyword>
<dbReference type="PROSITE" id="PS50845">
    <property type="entry name" value="RETICULON"/>
    <property type="match status" value="1"/>
</dbReference>
<dbReference type="InterPro" id="IPR044647">
    <property type="entry name" value="RTNLB17/18/21"/>
</dbReference>
<evidence type="ECO:0000259" key="8">
    <source>
        <dbReference type="PROSITE" id="PS50845"/>
    </source>
</evidence>
<feature type="region of interest" description="Disordered" evidence="7">
    <location>
        <begin position="412"/>
        <end position="435"/>
    </location>
</feature>
<dbReference type="AlphaFoldDB" id="A0A2K3P7B5"/>
<dbReference type="STRING" id="57577.A0A2K3P7B5"/>
<dbReference type="Proteomes" id="UP000236291">
    <property type="component" value="Unassembled WGS sequence"/>
</dbReference>
<dbReference type="GO" id="GO:0005789">
    <property type="term" value="C:endoplasmic reticulum membrane"/>
    <property type="evidence" value="ECO:0007669"/>
    <property type="project" value="UniProtKB-SubCell"/>
</dbReference>
<keyword evidence="5" id="KW-0472">Membrane</keyword>
<name>A0A2K3P7B5_TRIPR</name>
<keyword evidence="2" id="KW-0812">Transmembrane</keyword>
<evidence type="ECO:0000256" key="7">
    <source>
        <dbReference type="SAM" id="MobiDB-lite"/>
    </source>
</evidence>
<dbReference type="Pfam" id="PF02453">
    <property type="entry name" value="Reticulon"/>
    <property type="match status" value="1"/>
</dbReference>
<comment type="caution">
    <text evidence="9">The sequence shown here is derived from an EMBL/GenBank/DDBJ whole genome shotgun (WGS) entry which is preliminary data.</text>
</comment>
<organism evidence="9 10">
    <name type="scientific">Trifolium pratense</name>
    <name type="common">Red clover</name>
    <dbReference type="NCBI Taxonomy" id="57577"/>
    <lineage>
        <taxon>Eukaryota</taxon>
        <taxon>Viridiplantae</taxon>
        <taxon>Streptophyta</taxon>
        <taxon>Embryophyta</taxon>
        <taxon>Tracheophyta</taxon>
        <taxon>Spermatophyta</taxon>
        <taxon>Magnoliopsida</taxon>
        <taxon>eudicotyledons</taxon>
        <taxon>Gunneridae</taxon>
        <taxon>Pentapetalae</taxon>
        <taxon>rosids</taxon>
        <taxon>fabids</taxon>
        <taxon>Fabales</taxon>
        <taxon>Fabaceae</taxon>
        <taxon>Papilionoideae</taxon>
        <taxon>50 kb inversion clade</taxon>
        <taxon>NPAAA clade</taxon>
        <taxon>Hologalegina</taxon>
        <taxon>IRL clade</taxon>
        <taxon>Trifolieae</taxon>
        <taxon>Trifolium</taxon>
    </lineage>
</organism>
<feature type="compositionally biased region" description="Basic and acidic residues" evidence="7">
    <location>
        <begin position="83"/>
        <end position="95"/>
    </location>
</feature>
<dbReference type="InterPro" id="IPR003388">
    <property type="entry name" value="Reticulon"/>
</dbReference>
<reference evidence="9 10" key="1">
    <citation type="journal article" date="2014" name="Am. J. Bot.">
        <title>Genome assembly and annotation for red clover (Trifolium pratense; Fabaceae).</title>
        <authorList>
            <person name="Istvanek J."/>
            <person name="Jaros M."/>
            <person name="Krenek A."/>
            <person name="Repkova J."/>
        </authorList>
    </citation>
    <scope>NUCLEOTIDE SEQUENCE [LARGE SCALE GENOMIC DNA]</scope>
    <source>
        <strain evidence="10">cv. Tatra</strain>
        <tissue evidence="9">Young leaves</tissue>
    </source>
</reference>
<proteinExistence type="predicted"/>
<protein>
    <recommendedName>
        <fullName evidence="6">Reticulon-like protein</fullName>
    </recommendedName>
</protein>
<feature type="region of interest" description="Disordered" evidence="7">
    <location>
        <begin position="1"/>
        <end position="127"/>
    </location>
</feature>
<evidence type="ECO:0000313" key="9">
    <source>
        <dbReference type="EMBL" id="PNY11173.1"/>
    </source>
</evidence>